<dbReference type="InterPro" id="IPR006703">
    <property type="entry name" value="G_AIG1"/>
</dbReference>
<dbReference type="CDD" id="cd00882">
    <property type="entry name" value="Ras_like_GTPase"/>
    <property type="match status" value="1"/>
</dbReference>
<accession>A0A409YFU5</accession>
<evidence type="ECO:0000256" key="2">
    <source>
        <dbReference type="SAM" id="MobiDB-lite"/>
    </source>
</evidence>
<feature type="compositionally biased region" description="Low complexity" evidence="2">
    <location>
        <begin position="421"/>
        <end position="434"/>
    </location>
</feature>
<dbReference type="EMBL" id="NHTK01001207">
    <property type="protein sequence ID" value="PPR01887.1"/>
    <property type="molecule type" value="Genomic_DNA"/>
</dbReference>
<evidence type="ECO:0000313" key="4">
    <source>
        <dbReference type="EMBL" id="PPR01887.1"/>
    </source>
</evidence>
<name>A0A409YFU5_9AGAR</name>
<keyword evidence="1" id="KW-0547">Nucleotide-binding</keyword>
<evidence type="ECO:0000313" key="5">
    <source>
        <dbReference type="Proteomes" id="UP000284842"/>
    </source>
</evidence>
<protein>
    <recommendedName>
        <fullName evidence="3">AIG1-type G domain-containing protein</fullName>
    </recommendedName>
</protein>
<gene>
    <name evidence="4" type="ORF">CVT24_001356</name>
</gene>
<feature type="compositionally biased region" description="Basic and acidic residues" evidence="2">
    <location>
        <begin position="436"/>
        <end position="445"/>
    </location>
</feature>
<dbReference type="InParanoid" id="A0A409YFU5"/>
<dbReference type="InterPro" id="IPR027417">
    <property type="entry name" value="P-loop_NTPase"/>
</dbReference>
<organism evidence="4 5">
    <name type="scientific">Panaeolus cyanescens</name>
    <dbReference type="NCBI Taxonomy" id="181874"/>
    <lineage>
        <taxon>Eukaryota</taxon>
        <taxon>Fungi</taxon>
        <taxon>Dikarya</taxon>
        <taxon>Basidiomycota</taxon>
        <taxon>Agaricomycotina</taxon>
        <taxon>Agaricomycetes</taxon>
        <taxon>Agaricomycetidae</taxon>
        <taxon>Agaricales</taxon>
        <taxon>Agaricineae</taxon>
        <taxon>Galeropsidaceae</taxon>
        <taxon>Panaeolus</taxon>
    </lineage>
</organism>
<evidence type="ECO:0000256" key="1">
    <source>
        <dbReference type="ARBA" id="ARBA00022741"/>
    </source>
</evidence>
<sequence>MSTSAPPVPQPPPPPTSTTSVPESGPGRPQSPKPVPIEKDKPTVSVKKVENASDMKNCAFIVFIGPTGTGKSNFIQTLAAETPGGSTVKDIAKKSLDSGTQKVAAYRMDHSFLHIWTEKPIILVDTPGLSDRRKSEMYVLSEIQKWMKKNDVKSVDRLLYMDRISDNRMPRSKAKSLDIFKALCGREAANRTVVVTTMWDLMWNPRLQKHAAHRFDLLKSKHWKDFLDKGSQITKFDNTFKAAWDSLKLLGPAFSLDVPATSLFAFEKEGKMKDTEMGQKAFNVLTERYENLDVSLQVVQADIQHSKSLQNPELDQLLNKQKNEITEDLKEVTNELQEYSPDYKKFRDTVHAELDRPGSPESWTTHGSGVKSGGGFKAKWEGWLAKLREFTGHKSSKQKTPVATPYSGNINLPSIHELTDPTPGAGPSGSSSTTEPFKRGLDGHG</sequence>
<feature type="region of interest" description="Disordered" evidence="2">
    <location>
        <begin position="391"/>
        <end position="445"/>
    </location>
</feature>
<feature type="compositionally biased region" description="Polar residues" evidence="2">
    <location>
        <begin position="398"/>
        <end position="412"/>
    </location>
</feature>
<feature type="region of interest" description="Disordered" evidence="2">
    <location>
        <begin position="353"/>
        <end position="372"/>
    </location>
</feature>
<dbReference type="GO" id="GO:0005525">
    <property type="term" value="F:GTP binding"/>
    <property type="evidence" value="ECO:0007669"/>
    <property type="project" value="InterPro"/>
</dbReference>
<proteinExistence type="predicted"/>
<dbReference type="Gene3D" id="3.40.50.300">
    <property type="entry name" value="P-loop containing nucleotide triphosphate hydrolases"/>
    <property type="match status" value="1"/>
</dbReference>
<evidence type="ECO:0000259" key="3">
    <source>
        <dbReference type="Pfam" id="PF04548"/>
    </source>
</evidence>
<dbReference type="Pfam" id="PF04548">
    <property type="entry name" value="AIG1"/>
    <property type="match status" value="1"/>
</dbReference>
<comment type="caution">
    <text evidence="4">The sequence shown here is derived from an EMBL/GenBank/DDBJ whole genome shotgun (WGS) entry which is preliminary data.</text>
</comment>
<dbReference type="AlphaFoldDB" id="A0A409YFU5"/>
<reference evidence="4 5" key="1">
    <citation type="journal article" date="2018" name="Evol. Lett.">
        <title>Horizontal gene cluster transfer increased hallucinogenic mushroom diversity.</title>
        <authorList>
            <person name="Reynolds H.T."/>
            <person name="Vijayakumar V."/>
            <person name="Gluck-Thaler E."/>
            <person name="Korotkin H.B."/>
            <person name="Matheny P.B."/>
            <person name="Slot J.C."/>
        </authorList>
    </citation>
    <scope>NUCLEOTIDE SEQUENCE [LARGE SCALE GENOMIC DNA]</scope>
    <source>
        <strain evidence="4 5">2629</strain>
    </source>
</reference>
<dbReference type="SUPFAM" id="SSF52540">
    <property type="entry name" value="P-loop containing nucleoside triphosphate hydrolases"/>
    <property type="match status" value="1"/>
</dbReference>
<dbReference type="STRING" id="181874.A0A409YFU5"/>
<feature type="domain" description="AIG1-type G" evidence="3">
    <location>
        <begin position="61"/>
        <end position="202"/>
    </location>
</feature>
<dbReference type="OrthoDB" id="8954335at2759"/>
<feature type="compositionally biased region" description="Pro residues" evidence="2">
    <location>
        <begin position="1"/>
        <end position="16"/>
    </location>
</feature>
<dbReference type="Proteomes" id="UP000284842">
    <property type="component" value="Unassembled WGS sequence"/>
</dbReference>
<keyword evidence="5" id="KW-1185">Reference proteome</keyword>
<feature type="region of interest" description="Disordered" evidence="2">
    <location>
        <begin position="1"/>
        <end position="43"/>
    </location>
</feature>